<keyword evidence="3" id="KW-1185">Reference proteome</keyword>
<dbReference type="PANTHER" id="PTHR35807">
    <property type="entry name" value="TRANSCRIPTIONAL REGULATOR REDD-RELATED"/>
    <property type="match status" value="1"/>
</dbReference>
<accession>A0AAP2DKQ7</accession>
<name>A0AAP2DKQ7_9BACT</name>
<dbReference type="InterPro" id="IPR036388">
    <property type="entry name" value="WH-like_DNA-bd_sf"/>
</dbReference>
<comment type="caution">
    <text evidence="2">The sequence shown here is derived from an EMBL/GenBank/DDBJ whole genome shotgun (WGS) entry which is preliminary data.</text>
</comment>
<dbReference type="InterPro" id="IPR011043">
    <property type="entry name" value="Gal_Oxase/kelch_b-propeller"/>
</dbReference>
<feature type="transmembrane region" description="Helical" evidence="1">
    <location>
        <begin position="543"/>
        <end position="564"/>
    </location>
</feature>
<keyword evidence="1" id="KW-0812">Transmembrane</keyword>
<dbReference type="Gene3D" id="1.10.10.10">
    <property type="entry name" value="Winged helix-like DNA-binding domain superfamily/Winged helix DNA-binding domain"/>
    <property type="match status" value="1"/>
</dbReference>
<keyword evidence="1" id="KW-0472">Membrane</keyword>
<dbReference type="Proteomes" id="UP001319200">
    <property type="component" value="Unassembled WGS sequence"/>
</dbReference>
<dbReference type="SUPFAM" id="SSF50965">
    <property type="entry name" value="Galactose oxidase, central domain"/>
    <property type="match status" value="1"/>
</dbReference>
<evidence type="ECO:0000313" key="3">
    <source>
        <dbReference type="Proteomes" id="UP001319200"/>
    </source>
</evidence>
<dbReference type="AlphaFoldDB" id="A0AAP2DKQ7"/>
<dbReference type="Gene3D" id="2.120.10.80">
    <property type="entry name" value="Kelch-type beta propeller"/>
    <property type="match status" value="1"/>
</dbReference>
<evidence type="ECO:0000256" key="1">
    <source>
        <dbReference type="SAM" id="Phobius"/>
    </source>
</evidence>
<gene>
    <name evidence="2" type="ORF">KK083_14675</name>
</gene>
<evidence type="ECO:0000313" key="2">
    <source>
        <dbReference type="EMBL" id="MBT1698135.1"/>
    </source>
</evidence>
<dbReference type="GO" id="GO:0003677">
    <property type="term" value="F:DNA binding"/>
    <property type="evidence" value="ECO:0007669"/>
    <property type="project" value="TreeGrafter"/>
</dbReference>
<organism evidence="2 3">
    <name type="scientific">Chryseosolibacter histidini</name>
    <dbReference type="NCBI Taxonomy" id="2782349"/>
    <lineage>
        <taxon>Bacteria</taxon>
        <taxon>Pseudomonadati</taxon>
        <taxon>Bacteroidota</taxon>
        <taxon>Cytophagia</taxon>
        <taxon>Cytophagales</taxon>
        <taxon>Chryseotaleaceae</taxon>
        <taxon>Chryseosolibacter</taxon>
    </lineage>
</organism>
<keyword evidence="1" id="KW-1133">Transmembrane helix</keyword>
<evidence type="ECO:0008006" key="4">
    <source>
        <dbReference type="Google" id="ProtNLM"/>
    </source>
</evidence>
<dbReference type="InterPro" id="IPR051677">
    <property type="entry name" value="AfsR-DnrI-RedD_regulator"/>
</dbReference>
<dbReference type="EMBL" id="JAHESF010000013">
    <property type="protein sequence ID" value="MBT1698135.1"/>
    <property type="molecule type" value="Genomic_DNA"/>
</dbReference>
<sequence length="839" mass="96199">MIQGLRGQNVTPELDYGLVFSSHEVTKDQRTSLALTPEAPFIMKDGFEIKFDLSLRRLTDAYGYVLRIIANDSLNIDLVSSPEHEDFDDLNLIINNRQTGIHFNHADIGLQAMAWTTVAIRFNLREHRISMTWAGQEKTHELATTADLSSFRFYFGANEFGKFNTSDVPPMIIRNVELVRNVGETIRWDLRKHGIGEVYDNTLTLAATTRNPTWLADRHIRWVHARDFQLEKYPSVAFNSISGALYAIDKNNVYIYNADGKIDRRKIQHGKPIYSDANQLLYVGAGNTLVNYDLFSGRLSRFDFERNAWENTDTTYNLPNYWHNNKFYNPFDRSVYTFGGYGHFTYKNKFMRYDSAARKWMEVQTTGAIPPRYLGALGLTAKKDKALIFGGYGSESGKQELFPQSFYDLYSFDLRKHDIKKIWEFKSGHSDEDIVFSNSLVINEEDSCFYVLSFPKNRHDSFITLRRYSLNKPEWQALADTIPFQFHDEHSFCDLFLSQATRQLVAVTSHKEKDHYRINTYAINYPPVSTQDVFQEVEKTSTAAVYMILAIVLIAGSAATFVWIRKKRKQPEVPSVQEERSVIPSVAGSATPINFPETEKAASAIHLFGGFQVLDKDGNDITGKFSMTVKELFLLILLHSAKTEHGISTTTLQEQLWPDKDDMSARNNRNVNLKKLRGLLEEVGDVTIENNNAYLRLVISDNVVCDYHVVSRILASGNAVDNTMIEALLKHVKRGNLLPDIQSAWLDNFKSDISNRIIDMLLEYSEKLDVNRDDRILLEIADTIFNYDSINQEALVIKCSVLNKKGKYSLAKTWYDHFAKEYKSLYAESYPKTFDEVIS</sequence>
<reference evidence="2 3" key="1">
    <citation type="submission" date="2021-05" db="EMBL/GenBank/DDBJ databases">
        <title>A Polyphasic approach of four new species of the genus Ohtaekwangia: Ohtaekwangia histidinii sp. nov., Ohtaekwangia cretensis sp. nov., Ohtaekwangia indiensis sp. nov., Ohtaekwangia reichenbachii sp. nov. from diverse environment.</title>
        <authorList>
            <person name="Octaviana S."/>
        </authorList>
    </citation>
    <scope>NUCLEOTIDE SEQUENCE [LARGE SCALE GENOMIC DNA]</scope>
    <source>
        <strain evidence="2 3">PWU4</strain>
    </source>
</reference>
<proteinExistence type="predicted"/>
<dbReference type="Pfam" id="PF24681">
    <property type="entry name" value="Kelch_KLHDC2_KLHL20_DRC7"/>
    <property type="match status" value="1"/>
</dbReference>
<dbReference type="InterPro" id="IPR015915">
    <property type="entry name" value="Kelch-typ_b-propeller"/>
</dbReference>
<dbReference type="PANTHER" id="PTHR35807:SF1">
    <property type="entry name" value="TRANSCRIPTIONAL REGULATOR REDD"/>
    <property type="match status" value="1"/>
</dbReference>
<protein>
    <recommendedName>
        <fullName evidence="4">Galactose oxidase</fullName>
    </recommendedName>
</protein>
<dbReference type="GO" id="GO:0006355">
    <property type="term" value="P:regulation of DNA-templated transcription"/>
    <property type="evidence" value="ECO:0007669"/>
    <property type="project" value="TreeGrafter"/>
</dbReference>
<dbReference type="RefSeq" id="WP_254164007.1">
    <property type="nucleotide sequence ID" value="NZ_JAHESF010000013.1"/>
</dbReference>